<dbReference type="RefSeq" id="WP_045317652.1">
    <property type="nucleotide sequence ID" value="NZ_JYJG01000454.1"/>
</dbReference>
<organism evidence="2 3">
    <name type="scientific">Lentzea aerocolonigenes</name>
    <name type="common">Lechevalieria aerocolonigenes</name>
    <name type="synonym">Saccharothrix aerocolonigenes</name>
    <dbReference type="NCBI Taxonomy" id="68170"/>
    <lineage>
        <taxon>Bacteria</taxon>
        <taxon>Bacillati</taxon>
        <taxon>Actinomycetota</taxon>
        <taxon>Actinomycetes</taxon>
        <taxon>Pseudonocardiales</taxon>
        <taxon>Pseudonocardiaceae</taxon>
        <taxon>Lentzea</taxon>
    </lineage>
</organism>
<reference evidence="2 3" key="1">
    <citation type="submission" date="2015-02" db="EMBL/GenBank/DDBJ databases">
        <authorList>
            <person name="Ju K.-S."/>
            <person name="Doroghazi J.R."/>
            <person name="Metcalf W."/>
        </authorList>
    </citation>
    <scope>NUCLEOTIDE SEQUENCE [LARGE SCALE GENOMIC DNA]</scope>
    <source>
        <strain evidence="2 3">NRRL B-16140</strain>
    </source>
</reference>
<protein>
    <submittedName>
        <fullName evidence="2">Uncharacterized protein</fullName>
    </submittedName>
</protein>
<dbReference type="EMBL" id="JYJG01000454">
    <property type="protein sequence ID" value="KJK34716.1"/>
    <property type="molecule type" value="Genomic_DNA"/>
</dbReference>
<feature type="chain" id="PRO_5002440978" evidence="1">
    <location>
        <begin position="33"/>
        <end position="116"/>
    </location>
</feature>
<dbReference type="PATRIC" id="fig|68170.10.peg.1872"/>
<sequence>MNALRKARVAALTMTAIAAAAVPLALPAAANASPTAPTVFVRVCNDAKNATTKTITVSGTVDGGQSVTLRPMTIGRVCIRTAQKFRFGQVEWSTGLRTFTVDSHKDGETVVVRVDN</sequence>
<proteinExistence type="predicted"/>
<evidence type="ECO:0000256" key="1">
    <source>
        <dbReference type="SAM" id="SignalP"/>
    </source>
</evidence>
<keyword evidence="3" id="KW-1185">Reference proteome</keyword>
<gene>
    <name evidence="2" type="ORF">UK23_43295</name>
</gene>
<keyword evidence="1" id="KW-0732">Signal</keyword>
<feature type="signal peptide" evidence="1">
    <location>
        <begin position="1"/>
        <end position="32"/>
    </location>
</feature>
<accession>A0A0F0GFE7</accession>
<evidence type="ECO:0000313" key="3">
    <source>
        <dbReference type="Proteomes" id="UP000033393"/>
    </source>
</evidence>
<name>A0A0F0GFE7_LENAE</name>
<dbReference type="Proteomes" id="UP000033393">
    <property type="component" value="Unassembled WGS sequence"/>
</dbReference>
<evidence type="ECO:0000313" key="2">
    <source>
        <dbReference type="EMBL" id="KJK34716.1"/>
    </source>
</evidence>
<comment type="caution">
    <text evidence="2">The sequence shown here is derived from an EMBL/GenBank/DDBJ whole genome shotgun (WGS) entry which is preliminary data.</text>
</comment>
<dbReference type="AlphaFoldDB" id="A0A0F0GFE7"/>